<accession>A0A852ZNU2</accession>
<feature type="transmembrane region" description="Helical" evidence="7">
    <location>
        <begin position="492"/>
        <end position="516"/>
    </location>
</feature>
<evidence type="ECO:0000256" key="1">
    <source>
        <dbReference type="ARBA" id="ARBA00004651"/>
    </source>
</evidence>
<keyword evidence="10" id="KW-1185">Reference proteome</keyword>
<feature type="transmembrane region" description="Helical" evidence="7">
    <location>
        <begin position="360"/>
        <end position="380"/>
    </location>
</feature>
<evidence type="ECO:0000256" key="4">
    <source>
        <dbReference type="ARBA" id="ARBA00023136"/>
    </source>
</evidence>
<sequence>MAAPALPEAPPRAGLTLFALCLAVLIVPLGLSGAPVALPAIGRDLDAGVVPLQWVVNAYNVTAASFMMAAGSIADRVGRRRVFAFGVALYGGCSLLAAAATHIVVLDVARAFAGLAAAAIMTAGVSVIANTFSGAARTRAFAFVGVTIGAGLAIGPTTTGLIVSGLGWRYVFLLQAAITLAALLGFRLVRESRDPDAGPVDWPGTLTFTLALFLFTLAVIEGPQWGWSSAGVLGLLAGCAALLTAFVLVERRRPAPMFDLSLFAEPRFVAVNLLATAVSFGFVGLLVLLPSYLVGAGGLTDGRAGLTMLLLTAPVLVFPLVAERLLQAGVTLRAIISGSLLLVAAGCGWLTVVHPGTGPLALAGPLLLVGGGIGLIYGLMDGAAVSTVPPAKAGMASGMFNTIRLASEAVAVAGMVAALVSLVRDRVADGLDAYRPAADGAGTGTAGGDAGGLEAGAVADSVASGNLDGPAALVPAEARQRFVEFLGEGYSAALAGVLWGACAICAVSAVVLYGILAERRDDGPSPADDDAGKRPAGADPVGSAS</sequence>
<comment type="subcellular location">
    <subcellularLocation>
        <location evidence="1">Cell membrane</location>
        <topology evidence="1">Multi-pass membrane protein</topology>
    </subcellularLocation>
</comment>
<dbReference type="PROSITE" id="PS50850">
    <property type="entry name" value="MFS"/>
    <property type="match status" value="1"/>
</dbReference>
<organism evidence="9 10">
    <name type="scientific">Allostreptomyces psammosilenae</name>
    <dbReference type="NCBI Taxonomy" id="1892865"/>
    <lineage>
        <taxon>Bacteria</taxon>
        <taxon>Bacillati</taxon>
        <taxon>Actinomycetota</taxon>
        <taxon>Actinomycetes</taxon>
        <taxon>Kitasatosporales</taxon>
        <taxon>Streptomycetaceae</taxon>
        <taxon>Allostreptomyces</taxon>
    </lineage>
</organism>
<evidence type="ECO:0000313" key="10">
    <source>
        <dbReference type="Proteomes" id="UP000567795"/>
    </source>
</evidence>
<evidence type="ECO:0000256" key="3">
    <source>
        <dbReference type="ARBA" id="ARBA00022989"/>
    </source>
</evidence>
<dbReference type="RefSeq" id="WP_179813028.1">
    <property type="nucleotide sequence ID" value="NZ_JACBZD010000001.1"/>
</dbReference>
<keyword evidence="3 7" id="KW-1133">Transmembrane helix</keyword>
<dbReference type="EMBL" id="JACBZD010000001">
    <property type="protein sequence ID" value="NYI04063.1"/>
    <property type="molecule type" value="Genomic_DNA"/>
</dbReference>
<evidence type="ECO:0000256" key="2">
    <source>
        <dbReference type="ARBA" id="ARBA00022692"/>
    </source>
</evidence>
<evidence type="ECO:0000256" key="7">
    <source>
        <dbReference type="SAM" id="Phobius"/>
    </source>
</evidence>
<dbReference type="PANTHER" id="PTHR42718">
    <property type="entry name" value="MAJOR FACILITATOR SUPERFAMILY MULTIDRUG TRANSPORTER MFSC"/>
    <property type="match status" value="1"/>
</dbReference>
<dbReference type="CDD" id="cd17321">
    <property type="entry name" value="MFS_MMR_MDR_like"/>
    <property type="match status" value="1"/>
</dbReference>
<feature type="transmembrane region" description="Helical" evidence="7">
    <location>
        <begin position="226"/>
        <end position="249"/>
    </location>
</feature>
<dbReference type="GO" id="GO:0046677">
    <property type="term" value="P:response to antibiotic"/>
    <property type="evidence" value="ECO:0007669"/>
    <property type="project" value="UniProtKB-KW"/>
</dbReference>
<dbReference type="GO" id="GO:0022857">
    <property type="term" value="F:transmembrane transporter activity"/>
    <property type="evidence" value="ECO:0007669"/>
    <property type="project" value="InterPro"/>
</dbReference>
<protein>
    <submittedName>
        <fullName evidence="9">MFS family permease</fullName>
    </submittedName>
</protein>
<feature type="transmembrane region" description="Helical" evidence="7">
    <location>
        <begin position="269"/>
        <end position="292"/>
    </location>
</feature>
<feature type="transmembrane region" description="Helical" evidence="7">
    <location>
        <begin position="82"/>
        <end position="105"/>
    </location>
</feature>
<reference evidence="9 10" key="1">
    <citation type="submission" date="2020-07" db="EMBL/GenBank/DDBJ databases">
        <title>Sequencing the genomes of 1000 actinobacteria strains.</title>
        <authorList>
            <person name="Klenk H.-P."/>
        </authorList>
    </citation>
    <scope>NUCLEOTIDE SEQUENCE [LARGE SCALE GENOMIC DNA]</scope>
    <source>
        <strain evidence="9 10">DSM 42178</strain>
    </source>
</reference>
<keyword evidence="5" id="KW-0046">Antibiotic resistance</keyword>
<feature type="domain" description="Major facilitator superfamily (MFS) profile" evidence="8">
    <location>
        <begin position="16"/>
        <end position="520"/>
    </location>
</feature>
<keyword evidence="2 7" id="KW-0812">Transmembrane</keyword>
<dbReference type="GO" id="GO:0005886">
    <property type="term" value="C:plasma membrane"/>
    <property type="evidence" value="ECO:0007669"/>
    <property type="project" value="UniProtKB-SubCell"/>
</dbReference>
<dbReference type="Proteomes" id="UP000567795">
    <property type="component" value="Unassembled WGS sequence"/>
</dbReference>
<feature type="transmembrane region" description="Helical" evidence="7">
    <location>
        <begin position="201"/>
        <end position="220"/>
    </location>
</feature>
<dbReference type="PANTHER" id="PTHR42718:SF49">
    <property type="entry name" value="EXPORT PROTEIN"/>
    <property type="match status" value="1"/>
</dbReference>
<feature type="transmembrane region" description="Helical" evidence="7">
    <location>
        <begin position="141"/>
        <end position="164"/>
    </location>
</feature>
<proteinExistence type="predicted"/>
<feature type="transmembrane region" description="Helical" evidence="7">
    <location>
        <begin position="334"/>
        <end position="354"/>
    </location>
</feature>
<feature type="transmembrane region" description="Helical" evidence="7">
    <location>
        <begin position="111"/>
        <end position="129"/>
    </location>
</feature>
<name>A0A852ZNU2_9ACTN</name>
<dbReference type="Pfam" id="PF07690">
    <property type="entry name" value="MFS_1"/>
    <property type="match status" value="1"/>
</dbReference>
<feature type="transmembrane region" description="Helical" evidence="7">
    <location>
        <begin position="170"/>
        <end position="189"/>
    </location>
</feature>
<gene>
    <name evidence="9" type="ORF">FHU37_001006</name>
</gene>
<evidence type="ECO:0000256" key="5">
    <source>
        <dbReference type="ARBA" id="ARBA00023251"/>
    </source>
</evidence>
<feature type="transmembrane region" description="Helical" evidence="7">
    <location>
        <begin position="401"/>
        <end position="423"/>
    </location>
</feature>
<feature type="transmembrane region" description="Helical" evidence="7">
    <location>
        <begin position="49"/>
        <end position="70"/>
    </location>
</feature>
<dbReference type="AlphaFoldDB" id="A0A852ZNU2"/>
<comment type="caution">
    <text evidence="9">The sequence shown here is derived from an EMBL/GenBank/DDBJ whole genome shotgun (WGS) entry which is preliminary data.</text>
</comment>
<feature type="transmembrane region" description="Helical" evidence="7">
    <location>
        <begin position="304"/>
        <end position="322"/>
    </location>
</feature>
<dbReference type="InterPro" id="IPR036259">
    <property type="entry name" value="MFS_trans_sf"/>
</dbReference>
<evidence type="ECO:0000313" key="9">
    <source>
        <dbReference type="EMBL" id="NYI04063.1"/>
    </source>
</evidence>
<dbReference type="Gene3D" id="1.20.1720.10">
    <property type="entry name" value="Multidrug resistance protein D"/>
    <property type="match status" value="2"/>
</dbReference>
<dbReference type="InterPro" id="IPR020846">
    <property type="entry name" value="MFS_dom"/>
</dbReference>
<evidence type="ECO:0000259" key="8">
    <source>
        <dbReference type="PROSITE" id="PS50850"/>
    </source>
</evidence>
<evidence type="ECO:0000256" key="6">
    <source>
        <dbReference type="SAM" id="MobiDB-lite"/>
    </source>
</evidence>
<dbReference type="PRINTS" id="PR01036">
    <property type="entry name" value="TCRTETB"/>
</dbReference>
<feature type="region of interest" description="Disordered" evidence="6">
    <location>
        <begin position="520"/>
        <end position="545"/>
    </location>
</feature>
<dbReference type="SUPFAM" id="SSF103473">
    <property type="entry name" value="MFS general substrate transporter"/>
    <property type="match status" value="1"/>
</dbReference>
<dbReference type="InterPro" id="IPR011701">
    <property type="entry name" value="MFS"/>
</dbReference>
<keyword evidence="4 7" id="KW-0472">Membrane</keyword>